<reference evidence="2 3" key="1">
    <citation type="submission" date="2018-11" db="EMBL/GenBank/DDBJ databases">
        <title>Genome sequence of Saitozyma podzolica DSM 27192.</title>
        <authorList>
            <person name="Aliyu H."/>
            <person name="Gorte O."/>
            <person name="Ochsenreither K."/>
        </authorList>
    </citation>
    <scope>NUCLEOTIDE SEQUENCE [LARGE SCALE GENOMIC DNA]</scope>
    <source>
        <strain evidence="2 3">DSM 27192</strain>
    </source>
</reference>
<feature type="compositionally biased region" description="Basic and acidic residues" evidence="1">
    <location>
        <begin position="362"/>
        <end position="372"/>
    </location>
</feature>
<feature type="compositionally biased region" description="Low complexity" evidence="1">
    <location>
        <begin position="66"/>
        <end position="80"/>
    </location>
</feature>
<sequence>MPQSRRQRPSFTVPDDISTLSLPEVRQRLERNERVLNIGLFSSPPPLASQSPSHSPIPAQGQVMLSSSPFSSASPIAGPSNSAAMMLGTSPTDPVRERLLAAREQLLAREKELLLEEAEEGMEDVKLEDGKGEQEPAQAQVQSPAQGNGAGPRRRSSAQSGQHVPPGKATSGKRRALETIEAGEKHFGTNGLILPMAQTIALADRDFDAATADQFSAMTLTASSSPKPRRKRDDAYPDRPPAPGGVPTHLDLSDEINRAAYLARMGAFMGYKGEQDSDDDDDNEDDDDEVLDRRQRGVDGMFDFDADDGHYPGEDGTMALRRRIRREPGTGEEVDAFGEDDEEFAEGNDDYELSGADSLEAGPDRIGDRQDV</sequence>
<dbReference type="Proteomes" id="UP000279259">
    <property type="component" value="Unassembled WGS sequence"/>
</dbReference>
<accession>A0A427Y2J6</accession>
<dbReference type="AlphaFoldDB" id="A0A427Y2J6"/>
<feature type="region of interest" description="Disordered" evidence="1">
    <location>
        <begin position="39"/>
        <end position="90"/>
    </location>
</feature>
<keyword evidence="3" id="KW-1185">Reference proteome</keyword>
<name>A0A427Y2J6_9TREE</name>
<evidence type="ECO:0000256" key="1">
    <source>
        <dbReference type="SAM" id="MobiDB-lite"/>
    </source>
</evidence>
<evidence type="ECO:0000313" key="2">
    <source>
        <dbReference type="EMBL" id="RSH85205.1"/>
    </source>
</evidence>
<feature type="compositionally biased region" description="Polar residues" evidence="1">
    <location>
        <begin position="137"/>
        <end position="146"/>
    </location>
</feature>
<comment type="caution">
    <text evidence="2">The sequence shown here is derived from an EMBL/GenBank/DDBJ whole genome shotgun (WGS) entry which is preliminary data.</text>
</comment>
<organism evidence="2 3">
    <name type="scientific">Saitozyma podzolica</name>
    <dbReference type="NCBI Taxonomy" id="1890683"/>
    <lineage>
        <taxon>Eukaryota</taxon>
        <taxon>Fungi</taxon>
        <taxon>Dikarya</taxon>
        <taxon>Basidiomycota</taxon>
        <taxon>Agaricomycotina</taxon>
        <taxon>Tremellomycetes</taxon>
        <taxon>Tremellales</taxon>
        <taxon>Trimorphomycetaceae</taxon>
        <taxon>Saitozyma</taxon>
    </lineage>
</organism>
<feature type="compositionally biased region" description="Basic and acidic residues" evidence="1">
    <location>
        <begin position="123"/>
        <end position="134"/>
    </location>
</feature>
<evidence type="ECO:0000313" key="3">
    <source>
        <dbReference type="Proteomes" id="UP000279259"/>
    </source>
</evidence>
<proteinExistence type="predicted"/>
<protein>
    <submittedName>
        <fullName evidence="2">Uncharacterized protein</fullName>
    </submittedName>
</protein>
<dbReference type="OrthoDB" id="2596678at2759"/>
<feature type="compositionally biased region" description="Acidic residues" evidence="1">
    <location>
        <begin position="330"/>
        <end position="352"/>
    </location>
</feature>
<feature type="compositionally biased region" description="Basic and acidic residues" evidence="1">
    <location>
        <begin position="175"/>
        <end position="187"/>
    </location>
</feature>
<feature type="compositionally biased region" description="Acidic residues" evidence="1">
    <location>
        <begin position="276"/>
        <end position="290"/>
    </location>
</feature>
<dbReference type="EMBL" id="RSCD01000021">
    <property type="protein sequence ID" value="RSH85205.1"/>
    <property type="molecule type" value="Genomic_DNA"/>
</dbReference>
<gene>
    <name evidence="2" type="ORF">EHS25_005012</name>
</gene>
<feature type="region of interest" description="Disordered" evidence="1">
    <location>
        <begin position="271"/>
        <end position="372"/>
    </location>
</feature>
<feature type="region of interest" description="Disordered" evidence="1">
    <location>
        <begin position="114"/>
        <end position="189"/>
    </location>
</feature>
<feature type="region of interest" description="Disordered" evidence="1">
    <location>
        <begin position="217"/>
        <end position="252"/>
    </location>
</feature>